<gene>
    <name evidence="1" type="ORF">CXR34_15995</name>
</gene>
<accession>A0A2K9DMM2</accession>
<name>A0A2K9DMM2_9MICO</name>
<dbReference type="InterPro" id="IPR025447">
    <property type="entry name" value="DUF4192"/>
</dbReference>
<evidence type="ECO:0000313" key="1">
    <source>
        <dbReference type="EMBL" id="AUG30817.1"/>
    </source>
</evidence>
<reference evidence="1 2" key="1">
    <citation type="submission" date="2017-12" db="EMBL/GenBank/DDBJ databases">
        <title>Isolation and characterization of estrogens degradatiion strain Microbacterium hominis SJTG1.</title>
        <authorList>
            <person name="Xiong W."/>
            <person name="Yin C."/>
            <person name="Zheng D."/>
            <person name="Liang R."/>
        </authorList>
    </citation>
    <scope>NUCLEOTIDE SEQUENCE [LARGE SCALE GENOMIC DNA]</scope>
    <source>
        <strain evidence="1 2">SJTG1</strain>
    </source>
</reference>
<sequence length="391" mass="40627">MSTIVRAADAAQFLSVLPHMLGCTPHDSVVVVPLAQGRSRGVLRVDLPSEEAAAGAAASIIGMACRIAEVETVMIVVYTDAEISADAADGEGAAADGGARSAGALPHRPVVDALLNRADDCGLPVGDALIVAANGWGSARADGLPPGGHPLAAIAPRDDLPAEAVDGPLAADQAAGARLPLPGVTRRRAVGQALRSLDAALETLCGIPRVSGSAPSRIDPAALQAACALDDLPALFERALSWNAEDLAPMDAAMLGWCFARPALRDVALVQWASDVDGGDAAMEAQRRWEDGEEYPSDLAEVMWGDGPRPDPVRLDTALRLARAVAAVMPKKRRAGALAVCGWIAWARGRSTHAEAYIRQALHAEPRHGLAEIVGSFVTAGHLPDWAFRAR</sequence>
<proteinExistence type="predicted"/>
<dbReference type="Pfam" id="PF13830">
    <property type="entry name" value="DUF4192"/>
    <property type="match status" value="2"/>
</dbReference>
<dbReference type="AlphaFoldDB" id="A0A2K9DMM2"/>
<organism evidence="1 2">
    <name type="scientific">Microbacterium hominis</name>
    <dbReference type="NCBI Taxonomy" id="162426"/>
    <lineage>
        <taxon>Bacteria</taxon>
        <taxon>Bacillati</taxon>
        <taxon>Actinomycetota</taxon>
        <taxon>Actinomycetes</taxon>
        <taxon>Micrococcales</taxon>
        <taxon>Microbacteriaceae</taxon>
        <taxon>Microbacterium</taxon>
    </lineage>
</organism>
<dbReference type="KEGG" id="mhos:CXR34_15995"/>
<dbReference type="RefSeq" id="WP_101306971.1">
    <property type="nucleotide sequence ID" value="NZ_CP025299.1"/>
</dbReference>
<protein>
    <submittedName>
        <fullName evidence="1">Lipopolysaccharide biosynthesis protein</fullName>
    </submittedName>
</protein>
<dbReference type="Proteomes" id="UP000233276">
    <property type="component" value="Chromosome"/>
</dbReference>
<evidence type="ECO:0000313" key="2">
    <source>
        <dbReference type="Proteomes" id="UP000233276"/>
    </source>
</evidence>
<dbReference type="EMBL" id="CP025299">
    <property type="protein sequence ID" value="AUG30817.1"/>
    <property type="molecule type" value="Genomic_DNA"/>
</dbReference>